<dbReference type="Proteomes" id="UP000295277">
    <property type="component" value="Unassembled WGS sequence"/>
</dbReference>
<dbReference type="EMBL" id="SLVM01000002">
    <property type="protein sequence ID" value="TCM87572.1"/>
    <property type="molecule type" value="Genomic_DNA"/>
</dbReference>
<sequence>MARPGDSHSRRKRGFEPAAALLAKRIRSAGEKRGFAVSRVLTHWAEIVGEETARIARPVEVKYGREGFGATLTILTTGAVAPLLEMQKDAIREKVNACYGYNAIARIRLTQTAPTGFAEGHAQFAPAPKPAPARPDPAIATEAAALSGDVHDEGLRAALAALGQNVLSRPKR</sequence>
<evidence type="ECO:0000313" key="2">
    <source>
        <dbReference type="Proteomes" id="UP000295277"/>
    </source>
</evidence>
<dbReference type="OrthoDB" id="7160947at2"/>
<proteinExistence type="predicted"/>
<dbReference type="AlphaFoldDB" id="A0A4R1Z1S4"/>
<reference evidence="1 2" key="1">
    <citation type="submission" date="2019-03" db="EMBL/GenBank/DDBJ databases">
        <title>Genomic Encyclopedia of Type Strains, Phase IV (KMG-IV): sequencing the most valuable type-strain genomes for metagenomic binning, comparative biology and taxonomic classification.</title>
        <authorList>
            <person name="Goeker M."/>
        </authorList>
    </citation>
    <scope>NUCLEOTIDE SEQUENCE [LARGE SCALE GENOMIC DNA]</scope>
    <source>
        <strain evidence="1 2">DSM 21153</strain>
    </source>
</reference>
<organism evidence="1 2">
    <name type="scientific">Rhodovulum steppense</name>
    <dbReference type="NCBI Taxonomy" id="540251"/>
    <lineage>
        <taxon>Bacteria</taxon>
        <taxon>Pseudomonadati</taxon>
        <taxon>Pseudomonadota</taxon>
        <taxon>Alphaproteobacteria</taxon>
        <taxon>Rhodobacterales</taxon>
        <taxon>Paracoccaceae</taxon>
        <taxon>Rhodovulum</taxon>
    </lineage>
</organism>
<dbReference type="PANTHER" id="PTHR36456">
    <property type="entry name" value="UPF0232 PROTEIN SCO3875"/>
    <property type="match status" value="1"/>
</dbReference>
<dbReference type="InterPro" id="IPR010593">
    <property type="entry name" value="DUF1159"/>
</dbReference>
<dbReference type="RefSeq" id="WP_132693338.1">
    <property type="nucleotide sequence ID" value="NZ_SLVM01000002.1"/>
</dbReference>
<evidence type="ECO:0000313" key="1">
    <source>
        <dbReference type="EMBL" id="TCM87572.1"/>
    </source>
</evidence>
<dbReference type="PANTHER" id="PTHR36456:SF1">
    <property type="entry name" value="UPF0232 PROTEIN SCO3875"/>
    <property type="match status" value="1"/>
</dbReference>
<comment type="caution">
    <text evidence="1">The sequence shown here is derived from an EMBL/GenBank/DDBJ whole genome shotgun (WGS) entry which is preliminary data.</text>
</comment>
<accession>A0A4R1Z1S4</accession>
<dbReference type="PIRSF" id="PIRSF032064">
    <property type="entry name" value="UCP032064"/>
    <property type="match status" value="1"/>
</dbReference>
<keyword evidence="2" id="KW-1185">Reference proteome</keyword>
<gene>
    <name evidence="1" type="ORF">EV216_102125</name>
</gene>
<dbReference type="Pfam" id="PF05258">
    <property type="entry name" value="DciA"/>
    <property type="match status" value="1"/>
</dbReference>
<name>A0A4R1Z1S4_9RHOB</name>
<dbReference type="InterPro" id="IPR007922">
    <property type="entry name" value="DciA-like"/>
</dbReference>
<protein>
    <submittedName>
        <fullName evidence="1">Uncharacterized protein</fullName>
    </submittedName>
</protein>